<accession>A0A939J033</accession>
<protein>
    <submittedName>
        <fullName evidence="1">TIGR02281 family clan AA aspartic protease</fullName>
        <ecNumber evidence="1">3.4.23.-</ecNumber>
    </submittedName>
</protein>
<dbReference type="InterPro" id="IPR021109">
    <property type="entry name" value="Peptidase_aspartic_dom_sf"/>
</dbReference>
<dbReference type="RefSeq" id="WP_207138147.1">
    <property type="nucleotide sequence ID" value="NZ_JAEKJZ010000001.1"/>
</dbReference>
<comment type="caution">
    <text evidence="1">The sequence shown here is derived from an EMBL/GenBank/DDBJ whole genome shotgun (WGS) entry which is preliminary data.</text>
</comment>
<dbReference type="GO" id="GO:0006508">
    <property type="term" value="P:proteolysis"/>
    <property type="evidence" value="ECO:0007669"/>
    <property type="project" value="UniProtKB-KW"/>
</dbReference>
<evidence type="ECO:0000313" key="1">
    <source>
        <dbReference type="EMBL" id="MBN9668848.1"/>
    </source>
</evidence>
<organism evidence="1 2">
    <name type="scientific">Roseibium aggregatum</name>
    <dbReference type="NCBI Taxonomy" id="187304"/>
    <lineage>
        <taxon>Bacteria</taxon>
        <taxon>Pseudomonadati</taxon>
        <taxon>Pseudomonadota</taxon>
        <taxon>Alphaproteobacteria</taxon>
        <taxon>Hyphomicrobiales</taxon>
        <taxon>Stappiaceae</taxon>
        <taxon>Roseibium</taxon>
    </lineage>
</organism>
<dbReference type="InterPro" id="IPR011969">
    <property type="entry name" value="Clan_AA_Asp_peptidase_C"/>
</dbReference>
<dbReference type="Proteomes" id="UP000664096">
    <property type="component" value="Unassembled WGS sequence"/>
</dbReference>
<reference evidence="1" key="1">
    <citation type="submission" date="2020-12" db="EMBL/GenBank/DDBJ databases">
        <title>Oil enriched cultivation method for isolating marine PHA-producing bacteria.</title>
        <authorList>
            <person name="Zheng W."/>
            <person name="Yu S."/>
            <person name="Huang Y."/>
        </authorList>
    </citation>
    <scope>NUCLEOTIDE SEQUENCE</scope>
    <source>
        <strain evidence="1">SY-2-12</strain>
    </source>
</reference>
<dbReference type="EC" id="3.4.23.-" evidence="1"/>
<dbReference type="EMBL" id="JAEKJZ010000001">
    <property type="protein sequence ID" value="MBN9668848.1"/>
    <property type="molecule type" value="Genomic_DNA"/>
</dbReference>
<keyword evidence="1" id="KW-0378">Hydrolase</keyword>
<dbReference type="Pfam" id="PF13975">
    <property type="entry name" value="gag-asp_proteas"/>
    <property type="match status" value="1"/>
</dbReference>
<dbReference type="Gene3D" id="2.40.70.10">
    <property type="entry name" value="Acid Proteases"/>
    <property type="match status" value="1"/>
</dbReference>
<dbReference type="InterPro" id="IPR034122">
    <property type="entry name" value="Retropepsin-like_bacterial"/>
</dbReference>
<dbReference type="CDD" id="cd05483">
    <property type="entry name" value="retropepsin_like_bacteria"/>
    <property type="match status" value="1"/>
</dbReference>
<gene>
    <name evidence="1" type="ORF">JF539_00775</name>
</gene>
<dbReference type="NCBIfam" id="TIGR02281">
    <property type="entry name" value="clan_AA_DTGA"/>
    <property type="match status" value="1"/>
</dbReference>
<name>A0A939J033_9HYPH</name>
<evidence type="ECO:0000313" key="2">
    <source>
        <dbReference type="Proteomes" id="UP000664096"/>
    </source>
</evidence>
<dbReference type="PROSITE" id="PS00141">
    <property type="entry name" value="ASP_PROTEASE"/>
    <property type="match status" value="1"/>
</dbReference>
<dbReference type="SUPFAM" id="SSF50630">
    <property type="entry name" value="Acid proteases"/>
    <property type="match status" value="1"/>
</dbReference>
<sequence length="170" mass="18461">MFRFVVVLLVCAGAAPFVPDLIEGYLSSGADGDPSSSYVASSGEDAGERIHRISKSRDGHFYTEVRLNGRRVDMLVDTGATVIALPEDVAEDIGIFLQPSDYKYQARTANGVTRVARTMVDEVRIGDIRLKDVEASVLEGHGLGQPLLGMSVFNKLERFDISDGTLLLVQ</sequence>
<keyword evidence="1" id="KW-0645">Protease</keyword>
<dbReference type="InterPro" id="IPR001969">
    <property type="entry name" value="Aspartic_peptidase_AS"/>
</dbReference>
<dbReference type="AlphaFoldDB" id="A0A939J033"/>
<dbReference type="GO" id="GO:0004190">
    <property type="term" value="F:aspartic-type endopeptidase activity"/>
    <property type="evidence" value="ECO:0007669"/>
    <property type="project" value="InterPro"/>
</dbReference>
<proteinExistence type="predicted"/>